<evidence type="ECO:0000256" key="6">
    <source>
        <dbReference type="ARBA" id="ARBA00022840"/>
    </source>
</evidence>
<evidence type="ECO:0000313" key="12">
    <source>
        <dbReference type="Proteomes" id="UP000608579"/>
    </source>
</evidence>
<proteinExistence type="inferred from homology"/>
<gene>
    <name evidence="10 11" type="primary">lysS</name>
    <name evidence="11" type="ORF">EYH45_00330</name>
</gene>
<dbReference type="InterPro" id="IPR014729">
    <property type="entry name" value="Rossmann-like_a/b/a_fold"/>
</dbReference>
<evidence type="ECO:0000313" key="11">
    <source>
        <dbReference type="EMBL" id="HIQ28991.1"/>
    </source>
</evidence>
<organism evidence="11 12">
    <name type="scientific">Caldiarchaeum subterraneum</name>
    <dbReference type="NCBI Taxonomy" id="311458"/>
    <lineage>
        <taxon>Archaea</taxon>
        <taxon>Nitrososphaerota</taxon>
        <taxon>Candidatus Caldarchaeales</taxon>
        <taxon>Candidatus Caldarchaeaceae</taxon>
        <taxon>Candidatus Caldarchaeum</taxon>
    </lineage>
</organism>
<dbReference type="Gene3D" id="1.10.10.350">
    <property type="match status" value="1"/>
</dbReference>
<evidence type="ECO:0000256" key="1">
    <source>
        <dbReference type="ARBA" id="ARBA00004496"/>
    </source>
</evidence>
<dbReference type="HAMAP" id="MF_00177">
    <property type="entry name" value="Lys_tRNA_synth_class1"/>
    <property type="match status" value="1"/>
</dbReference>
<dbReference type="GO" id="GO:0004824">
    <property type="term" value="F:lysine-tRNA ligase activity"/>
    <property type="evidence" value="ECO:0007669"/>
    <property type="project" value="UniProtKB-UniRule"/>
</dbReference>
<dbReference type="EC" id="6.1.1.6" evidence="10"/>
<dbReference type="Gene3D" id="1.10.10.770">
    <property type="match status" value="1"/>
</dbReference>
<dbReference type="GO" id="GO:0005737">
    <property type="term" value="C:cytoplasm"/>
    <property type="evidence" value="ECO:0007669"/>
    <property type="project" value="UniProtKB-SubCell"/>
</dbReference>
<dbReference type="PANTHER" id="PTHR37940">
    <property type="entry name" value="LYSINE--TRNA LIGASE"/>
    <property type="match status" value="1"/>
</dbReference>
<protein>
    <recommendedName>
        <fullName evidence="10">Lysine--tRNA ligase</fullName>
        <ecNumber evidence="10">6.1.1.6</ecNumber>
    </recommendedName>
    <alternativeName>
        <fullName evidence="10">Lysyl-tRNA synthetase</fullName>
        <shortName evidence="10">LysRS</shortName>
    </alternativeName>
</protein>
<keyword evidence="3 10" id="KW-0963">Cytoplasm</keyword>
<dbReference type="SUPFAM" id="SSF48163">
    <property type="entry name" value="An anticodon-binding domain of class I aminoacyl-tRNA synthetases"/>
    <property type="match status" value="1"/>
</dbReference>
<evidence type="ECO:0000256" key="3">
    <source>
        <dbReference type="ARBA" id="ARBA00022490"/>
    </source>
</evidence>
<keyword evidence="4 10" id="KW-0436">Ligase</keyword>
<keyword evidence="6 10" id="KW-0067">ATP-binding</keyword>
<evidence type="ECO:0000256" key="4">
    <source>
        <dbReference type="ARBA" id="ARBA00022598"/>
    </source>
</evidence>
<dbReference type="NCBIfam" id="TIGR00467">
    <property type="entry name" value="lysS_arch"/>
    <property type="match status" value="1"/>
</dbReference>
<dbReference type="AlphaFoldDB" id="A0A832ZUE2"/>
<accession>A0A832ZUE2</accession>
<dbReference type="GO" id="GO:0006430">
    <property type="term" value="P:lysyl-tRNA aminoacylation"/>
    <property type="evidence" value="ECO:0007669"/>
    <property type="project" value="UniProtKB-UniRule"/>
</dbReference>
<keyword evidence="5 10" id="KW-0547">Nucleotide-binding</keyword>
<dbReference type="EMBL" id="DQVM01000007">
    <property type="protein sequence ID" value="HIQ28991.1"/>
    <property type="molecule type" value="Genomic_DNA"/>
</dbReference>
<dbReference type="InterPro" id="IPR002904">
    <property type="entry name" value="Lys-tRNA-ligase"/>
</dbReference>
<name>A0A832ZUE2_CALS0</name>
<evidence type="ECO:0000256" key="2">
    <source>
        <dbReference type="ARBA" id="ARBA00005594"/>
    </source>
</evidence>
<comment type="caution">
    <text evidence="11">The sequence shown here is derived from an EMBL/GenBank/DDBJ whole genome shotgun (WGS) entry which is preliminary data.</text>
</comment>
<dbReference type="SUPFAM" id="SSF52374">
    <property type="entry name" value="Nucleotidylyl transferase"/>
    <property type="match status" value="1"/>
</dbReference>
<dbReference type="PANTHER" id="PTHR37940:SF1">
    <property type="entry name" value="LYSINE--TRNA LIGASE"/>
    <property type="match status" value="1"/>
</dbReference>
<dbReference type="Proteomes" id="UP000608579">
    <property type="component" value="Unassembled WGS sequence"/>
</dbReference>
<dbReference type="Gene3D" id="3.40.50.620">
    <property type="entry name" value="HUPs"/>
    <property type="match status" value="2"/>
</dbReference>
<dbReference type="InterPro" id="IPR008925">
    <property type="entry name" value="aa_tRNA-synth_I_cd-bd_sf"/>
</dbReference>
<comment type="caution">
    <text evidence="10">Lacks conserved residue(s) required for the propagation of feature annotation.</text>
</comment>
<evidence type="ECO:0000256" key="10">
    <source>
        <dbReference type="HAMAP-Rule" id="MF_00177"/>
    </source>
</evidence>
<sequence>MPQKQVIGLGTWMDKIAYKMVERERQLGRSLDLLRTEAGIGASGIPHIGGMADSVRAYAVSLALKNMGYGSELIQFADDMDGLRSIPEGLPREKLEPHLLKPVSYIPDPFRCHESYAVHMENLLLDALEKAGVEAKLVRAYEAYGRGILVEQIRKILSNHDVIARKIDEITGQKKFYQTLPYFAVCSNCERIYTTYALDFDERRDKVSYECRGVSVKGRFYEGCGYSGEADIRRAEGKLSWKTEMAARWAALDIRFEAYGKDLAASIQVNDWVSREILGFEPPYHVQYELFLDASKRKISKSRGVASIFTPQNWYRYGTPQSLVLLLLKRIKGTRVISHQLIPYLMNELDRLQDLYYSGKGEPKLRGLFAYVYNLNPPKEPPSKVPYNVILQLASIAPEGKEEESIATRLQRYGYKLDETTREKIRLAINFIKDFGMVSQRAIKIEQKYRSAVKELVEAISSSEDSNQLQGRIFEVARRNGIDPAEFFRVLYEVLIGQPRGPRLGPYIMEDLGKEEAVSRLKEALSE</sequence>
<dbReference type="Pfam" id="PF01921">
    <property type="entry name" value="tRNA-synt_1f"/>
    <property type="match status" value="1"/>
</dbReference>
<dbReference type="GO" id="GO:0000049">
    <property type="term" value="F:tRNA binding"/>
    <property type="evidence" value="ECO:0007669"/>
    <property type="project" value="InterPro"/>
</dbReference>
<dbReference type="InterPro" id="IPR020751">
    <property type="entry name" value="aa-tRNA-synth_I_codon-bd_sub2"/>
</dbReference>
<comment type="catalytic activity">
    <reaction evidence="9 10">
        <text>tRNA(Lys) + L-lysine + ATP = L-lysyl-tRNA(Lys) + AMP + diphosphate</text>
        <dbReference type="Rhea" id="RHEA:20792"/>
        <dbReference type="Rhea" id="RHEA-COMP:9696"/>
        <dbReference type="Rhea" id="RHEA-COMP:9697"/>
        <dbReference type="ChEBI" id="CHEBI:30616"/>
        <dbReference type="ChEBI" id="CHEBI:32551"/>
        <dbReference type="ChEBI" id="CHEBI:33019"/>
        <dbReference type="ChEBI" id="CHEBI:78442"/>
        <dbReference type="ChEBI" id="CHEBI:78529"/>
        <dbReference type="ChEBI" id="CHEBI:456215"/>
        <dbReference type="EC" id="6.1.1.6"/>
    </reaction>
</comment>
<evidence type="ECO:0000256" key="7">
    <source>
        <dbReference type="ARBA" id="ARBA00022917"/>
    </source>
</evidence>
<keyword evidence="8 10" id="KW-0030">Aminoacyl-tRNA synthetase</keyword>
<evidence type="ECO:0000256" key="9">
    <source>
        <dbReference type="ARBA" id="ARBA00048573"/>
    </source>
</evidence>
<dbReference type="GO" id="GO:0005524">
    <property type="term" value="F:ATP binding"/>
    <property type="evidence" value="ECO:0007669"/>
    <property type="project" value="UniProtKB-UniRule"/>
</dbReference>
<evidence type="ECO:0000256" key="8">
    <source>
        <dbReference type="ARBA" id="ARBA00023146"/>
    </source>
</evidence>
<comment type="similarity">
    <text evidence="2 10">Belongs to the class-I aminoacyl-tRNA synthetase family.</text>
</comment>
<comment type="subcellular location">
    <subcellularLocation>
        <location evidence="1 10">Cytoplasm</location>
    </subcellularLocation>
</comment>
<evidence type="ECO:0000256" key="5">
    <source>
        <dbReference type="ARBA" id="ARBA00022741"/>
    </source>
</evidence>
<keyword evidence="7 10" id="KW-0648">Protein biosynthesis</keyword>
<reference evidence="11" key="1">
    <citation type="journal article" date="2020" name="ISME J.">
        <title>Gammaproteobacteria mediating utilization of methyl-, sulfur- and petroleum organic compounds in deep ocean hydrothermal plumes.</title>
        <authorList>
            <person name="Zhou Z."/>
            <person name="Liu Y."/>
            <person name="Pan J."/>
            <person name="Cron B.R."/>
            <person name="Toner B.M."/>
            <person name="Anantharaman K."/>
            <person name="Breier J.A."/>
            <person name="Dick G.J."/>
            <person name="Li M."/>
        </authorList>
    </citation>
    <scope>NUCLEOTIDE SEQUENCE</scope>
    <source>
        <strain evidence="11">SZUA-1515</strain>
    </source>
</reference>